<dbReference type="HOGENOM" id="CLU_097062_2_0_11"/>
<dbReference type="SUPFAM" id="SSF109854">
    <property type="entry name" value="DinB/YfiT-like putative metalloenzymes"/>
    <property type="match status" value="1"/>
</dbReference>
<dbReference type="InterPro" id="IPR034660">
    <property type="entry name" value="DinB/YfiT-like"/>
</dbReference>
<dbReference type="eggNOG" id="COG2318">
    <property type="taxonomic scope" value="Bacteria"/>
</dbReference>
<dbReference type="Proteomes" id="UP000003111">
    <property type="component" value="Unassembled WGS sequence"/>
</dbReference>
<dbReference type="RefSeq" id="WP_007077069.1">
    <property type="nucleotide sequence ID" value="NZ_CM001024.1"/>
</dbReference>
<sequence length="177" mass="19611">MSDVRTAPDPEEPRIGPPRLAGDRDSLESWLDFYRASVPLKVAGLTPEQLCTRSVPPSGLTLAGIVRHLTFVEQFWCGTVVAGLELPPLYRETDRDGDFAGARPETALADLERYLAELPVSRERVRGVTDLDAPLPGRHHGQTVNLRWVLVHLVEEYARHLGHADLLREAVDGVTGY</sequence>
<accession>E2SE41</accession>
<evidence type="ECO:0008006" key="4">
    <source>
        <dbReference type="Google" id="ProtNLM"/>
    </source>
</evidence>
<name>E2SE41_9ACTN</name>
<keyword evidence="3" id="KW-1185">Reference proteome</keyword>
<evidence type="ECO:0000256" key="1">
    <source>
        <dbReference type="SAM" id="MobiDB-lite"/>
    </source>
</evidence>
<dbReference type="STRING" id="585531.HMPREF0063_11977"/>
<dbReference type="AlphaFoldDB" id="E2SE41"/>
<reference evidence="2" key="1">
    <citation type="submission" date="2010-08" db="EMBL/GenBank/DDBJ databases">
        <authorList>
            <person name="Muzny D."/>
            <person name="Qin X."/>
            <person name="Buhay C."/>
            <person name="Dugan-Rocha S."/>
            <person name="Ding Y."/>
            <person name="Chen G."/>
            <person name="Hawes A."/>
            <person name="Holder M."/>
            <person name="Jhangiani S."/>
            <person name="Johnson A."/>
            <person name="Khan Z."/>
            <person name="Li Z."/>
            <person name="Liu W."/>
            <person name="Liu X."/>
            <person name="Perez L."/>
            <person name="Shen H."/>
            <person name="Wang Q."/>
            <person name="Watt J."/>
            <person name="Xi L."/>
            <person name="Xin Y."/>
            <person name="Zhou J."/>
            <person name="Deng J."/>
            <person name="Jiang H."/>
            <person name="Liu Y."/>
            <person name="Qu J."/>
            <person name="Song X.-Z."/>
            <person name="Zhang L."/>
            <person name="Villasana D."/>
            <person name="Johnson A."/>
            <person name="Liu J."/>
            <person name="Liyanage D."/>
            <person name="Lorensuhewa L."/>
            <person name="Robinson T."/>
            <person name="Song A."/>
            <person name="Song B.-B."/>
            <person name="Dinh H."/>
            <person name="Thornton R."/>
            <person name="Coyle M."/>
            <person name="Francisco L."/>
            <person name="Jackson L."/>
            <person name="Javaid M."/>
            <person name="Korchina V."/>
            <person name="Kovar C."/>
            <person name="Mata R."/>
            <person name="Mathew T."/>
            <person name="Ngo R."/>
            <person name="Nguyen L."/>
            <person name="Nguyen N."/>
            <person name="Okwuonu G."/>
            <person name="Ongeri F."/>
            <person name="Pham C."/>
            <person name="Simmons D."/>
            <person name="Wilczek-Boney K."/>
            <person name="Hale W."/>
            <person name="Jakkamsetti A."/>
            <person name="Pham P."/>
            <person name="Ruth R."/>
            <person name="San Lucas F."/>
            <person name="Warren J."/>
            <person name="Zhang J."/>
            <person name="Zhao Z."/>
            <person name="Zhou C."/>
            <person name="Zhu D."/>
            <person name="Lee S."/>
            <person name="Bess C."/>
            <person name="Blankenburg K."/>
            <person name="Forbes L."/>
            <person name="Fu Q."/>
            <person name="Gubbala S."/>
            <person name="Hirani K."/>
            <person name="Jayaseelan J.C."/>
            <person name="Lara F."/>
            <person name="Munidasa M."/>
            <person name="Palculict T."/>
            <person name="Patil S."/>
            <person name="Pu L.-L."/>
            <person name="Saada N."/>
            <person name="Tang L."/>
            <person name="Weissenberger G."/>
            <person name="Zhu Y."/>
            <person name="Hemphill L."/>
            <person name="Shang Y."/>
            <person name="Youmans B."/>
            <person name="Ayvaz T."/>
            <person name="Ross M."/>
            <person name="Santibanez J."/>
            <person name="Aqrawi P."/>
            <person name="Gross S."/>
            <person name="Joshi V."/>
            <person name="Fowler G."/>
            <person name="Nazareth L."/>
            <person name="Reid J."/>
            <person name="Worley K."/>
            <person name="Petrosino J."/>
            <person name="Highlander S."/>
            <person name="Gibbs R."/>
        </authorList>
    </citation>
    <scope>NUCLEOTIDE SEQUENCE [LARGE SCALE GENOMIC DNA]</scope>
    <source>
        <strain evidence="2">DSM 15272</strain>
    </source>
</reference>
<feature type="compositionally biased region" description="Basic and acidic residues" evidence="1">
    <location>
        <begin position="1"/>
        <end position="14"/>
    </location>
</feature>
<proteinExistence type="predicted"/>
<feature type="region of interest" description="Disordered" evidence="1">
    <location>
        <begin position="1"/>
        <end position="23"/>
    </location>
</feature>
<dbReference type="Gene3D" id="1.20.120.450">
    <property type="entry name" value="dinb family like domain"/>
    <property type="match status" value="1"/>
</dbReference>
<dbReference type="EMBL" id="ACLF03000006">
    <property type="protein sequence ID" value="EFQ82768.1"/>
    <property type="molecule type" value="Genomic_DNA"/>
</dbReference>
<dbReference type="OrthoDB" id="4548523at2"/>
<protein>
    <recommendedName>
        <fullName evidence="4">DinB family protein</fullName>
    </recommendedName>
</protein>
<comment type="caution">
    <text evidence="2">The sequence shown here is derived from an EMBL/GenBank/DDBJ whole genome shotgun (WGS) entry which is preliminary data.</text>
</comment>
<organism evidence="2 3">
    <name type="scientific">Aeromicrobium marinum DSM 15272</name>
    <dbReference type="NCBI Taxonomy" id="585531"/>
    <lineage>
        <taxon>Bacteria</taxon>
        <taxon>Bacillati</taxon>
        <taxon>Actinomycetota</taxon>
        <taxon>Actinomycetes</taxon>
        <taxon>Propionibacteriales</taxon>
        <taxon>Nocardioidaceae</taxon>
        <taxon>Aeromicrobium</taxon>
    </lineage>
</organism>
<evidence type="ECO:0000313" key="3">
    <source>
        <dbReference type="Proteomes" id="UP000003111"/>
    </source>
</evidence>
<dbReference type="Pfam" id="PF04978">
    <property type="entry name" value="MST"/>
    <property type="match status" value="1"/>
</dbReference>
<dbReference type="InterPro" id="IPR007061">
    <property type="entry name" value="MST-like"/>
</dbReference>
<evidence type="ECO:0000313" key="2">
    <source>
        <dbReference type="EMBL" id="EFQ82768.1"/>
    </source>
</evidence>
<gene>
    <name evidence="2" type="ORF">HMPREF0063_11977</name>
</gene>